<evidence type="ECO:0000256" key="1">
    <source>
        <dbReference type="SAM" id="Phobius"/>
    </source>
</evidence>
<accession>A0A0C9TYV7</accession>
<dbReference type="AlphaFoldDB" id="A0A0C9TYV7"/>
<proteinExistence type="predicted"/>
<evidence type="ECO:0000313" key="3">
    <source>
        <dbReference type="EMBL" id="KIJ15518.1"/>
    </source>
</evidence>
<keyword evidence="1" id="KW-0472">Membrane</keyword>
<feature type="domain" description="DUF6534" evidence="2">
    <location>
        <begin position="64"/>
        <end position="117"/>
    </location>
</feature>
<sequence length="156" mass="17563">MAHGFYCWRIRVMGRSWYVPIFVMMVCPVSTPFAHLQFQTWVLTSYKPPTILNTKYQIWMIANFVCDLIITIETTRLLFQRGAGSSFKNIRGLVTKLIRLTIETGAVTAAAMLLQFLLSQLDRTQGLPSYSEDGGLLIINPGGSTVQLSIFYSISS</sequence>
<dbReference type="OrthoDB" id="2953893at2759"/>
<name>A0A0C9TYV7_PAXIN</name>
<dbReference type="InterPro" id="IPR045339">
    <property type="entry name" value="DUF6534"/>
</dbReference>
<dbReference type="HOGENOM" id="CLU_1690999_0_0_1"/>
<organism evidence="3 4">
    <name type="scientific">Paxillus involutus ATCC 200175</name>
    <dbReference type="NCBI Taxonomy" id="664439"/>
    <lineage>
        <taxon>Eukaryota</taxon>
        <taxon>Fungi</taxon>
        <taxon>Dikarya</taxon>
        <taxon>Basidiomycota</taxon>
        <taxon>Agaricomycotina</taxon>
        <taxon>Agaricomycetes</taxon>
        <taxon>Agaricomycetidae</taxon>
        <taxon>Boletales</taxon>
        <taxon>Paxilineae</taxon>
        <taxon>Paxillaceae</taxon>
        <taxon>Paxillus</taxon>
    </lineage>
</organism>
<reference evidence="4" key="2">
    <citation type="submission" date="2015-01" db="EMBL/GenBank/DDBJ databases">
        <title>Evolutionary Origins and Diversification of the Mycorrhizal Mutualists.</title>
        <authorList>
            <consortium name="DOE Joint Genome Institute"/>
            <consortium name="Mycorrhizal Genomics Consortium"/>
            <person name="Kohler A."/>
            <person name="Kuo A."/>
            <person name="Nagy L.G."/>
            <person name="Floudas D."/>
            <person name="Copeland A."/>
            <person name="Barry K.W."/>
            <person name="Cichocki N."/>
            <person name="Veneault-Fourrey C."/>
            <person name="LaButti K."/>
            <person name="Lindquist E.A."/>
            <person name="Lipzen A."/>
            <person name="Lundell T."/>
            <person name="Morin E."/>
            <person name="Murat C."/>
            <person name="Riley R."/>
            <person name="Ohm R."/>
            <person name="Sun H."/>
            <person name="Tunlid A."/>
            <person name="Henrissat B."/>
            <person name="Grigoriev I.V."/>
            <person name="Hibbett D.S."/>
            <person name="Martin F."/>
        </authorList>
    </citation>
    <scope>NUCLEOTIDE SEQUENCE [LARGE SCALE GENOMIC DNA]</scope>
    <source>
        <strain evidence="4">ATCC 200175</strain>
    </source>
</reference>
<protein>
    <submittedName>
        <fullName evidence="3">Unplaced genomic scaffold PAXINscaffold_14, whole genome shotgun sequence</fullName>
    </submittedName>
</protein>
<evidence type="ECO:0000259" key="2">
    <source>
        <dbReference type="Pfam" id="PF20152"/>
    </source>
</evidence>
<keyword evidence="1" id="KW-1133">Transmembrane helix</keyword>
<feature type="transmembrane region" description="Helical" evidence="1">
    <location>
        <begin position="100"/>
        <end position="118"/>
    </location>
</feature>
<dbReference type="Proteomes" id="UP000053647">
    <property type="component" value="Unassembled WGS sequence"/>
</dbReference>
<dbReference type="Pfam" id="PF20152">
    <property type="entry name" value="DUF6534"/>
    <property type="match status" value="1"/>
</dbReference>
<feature type="transmembrane region" description="Helical" evidence="1">
    <location>
        <begin position="17"/>
        <end position="38"/>
    </location>
</feature>
<feature type="non-terminal residue" evidence="3">
    <location>
        <position position="156"/>
    </location>
</feature>
<keyword evidence="4" id="KW-1185">Reference proteome</keyword>
<evidence type="ECO:0000313" key="4">
    <source>
        <dbReference type="Proteomes" id="UP000053647"/>
    </source>
</evidence>
<feature type="transmembrane region" description="Helical" evidence="1">
    <location>
        <begin position="58"/>
        <end position="79"/>
    </location>
</feature>
<reference evidence="3 4" key="1">
    <citation type="submission" date="2014-06" db="EMBL/GenBank/DDBJ databases">
        <authorList>
            <consortium name="DOE Joint Genome Institute"/>
            <person name="Kuo A."/>
            <person name="Kohler A."/>
            <person name="Nagy L.G."/>
            <person name="Floudas D."/>
            <person name="Copeland A."/>
            <person name="Barry K.W."/>
            <person name="Cichocki N."/>
            <person name="Veneault-Fourrey C."/>
            <person name="LaButti K."/>
            <person name="Lindquist E.A."/>
            <person name="Lipzen A."/>
            <person name="Lundell T."/>
            <person name="Morin E."/>
            <person name="Murat C."/>
            <person name="Sun H."/>
            <person name="Tunlid A."/>
            <person name="Henrissat B."/>
            <person name="Grigoriev I.V."/>
            <person name="Hibbett D.S."/>
            <person name="Martin F."/>
            <person name="Nordberg H.P."/>
            <person name="Cantor M.N."/>
            <person name="Hua S.X."/>
        </authorList>
    </citation>
    <scope>NUCLEOTIDE SEQUENCE [LARGE SCALE GENOMIC DNA]</scope>
    <source>
        <strain evidence="3 4">ATCC 200175</strain>
    </source>
</reference>
<gene>
    <name evidence="3" type="ORF">PAXINDRAFT_114676</name>
</gene>
<keyword evidence="1" id="KW-0812">Transmembrane</keyword>
<dbReference type="EMBL" id="KN819336">
    <property type="protein sequence ID" value="KIJ15518.1"/>
    <property type="molecule type" value="Genomic_DNA"/>
</dbReference>